<evidence type="ECO:0000313" key="1">
    <source>
        <dbReference type="EMBL" id="MDV2474229.1"/>
    </source>
</evidence>
<dbReference type="EMBL" id="WBMO01000005">
    <property type="protein sequence ID" value="MDV2478607.1"/>
    <property type="molecule type" value="Genomic_DNA"/>
</dbReference>
<sequence length="308" mass="33200">MTRNITSAYDGDTLTVDSMLKDPTWIPQRVINYLDGAFVEAALFRNGGSNDSGVVAFREAADPYLDEDAEEVAEFAEIPVSTIGDGKVRSVIGQKTAKSIRISYEMRHENKVDRVSQQITALQRTMIRSGVNAALAAFNAANTPSAPASAAWTGSTGDPAKDIFDAIEEIEAAGFGGDETKNFGYSPNAILAHPRAITTLIRNDKIQSKYIGDAATENPLYKGTLPQTICSLQVLRSRWMDPTKVIVLETGVAGFYSDTYPLQMTPVYEEGGNSGAGGPNMSWRSDAFRKRILGVDNPGAVFTITGIS</sequence>
<comment type="caution">
    <text evidence="2">The sequence shown here is derived from an EMBL/GenBank/DDBJ whole genome shotgun (WGS) entry which is preliminary data.</text>
</comment>
<dbReference type="InterPro" id="IPR053738">
    <property type="entry name" value="Lambda_capsid_assembly"/>
</dbReference>
<name>A0ABU3WX66_9NOCA</name>
<protein>
    <recommendedName>
        <fullName evidence="4">Major capsid protein</fullName>
    </recommendedName>
</protein>
<dbReference type="Gene3D" id="3.90.1690.10">
    <property type="entry name" value="phage-related protein like domain"/>
    <property type="match status" value="1"/>
</dbReference>
<keyword evidence="3" id="KW-1185">Reference proteome</keyword>
<dbReference type="Pfam" id="PF25209">
    <property type="entry name" value="Phage_capsid_4"/>
    <property type="match status" value="1"/>
</dbReference>
<evidence type="ECO:0000313" key="3">
    <source>
        <dbReference type="Proteomes" id="UP001275440"/>
    </source>
</evidence>
<accession>A0ABU3WX66</accession>
<evidence type="ECO:0000313" key="2">
    <source>
        <dbReference type="EMBL" id="MDV2478607.1"/>
    </source>
</evidence>
<dbReference type="EMBL" id="WBMO01000001">
    <property type="protein sequence ID" value="MDV2474229.1"/>
    <property type="molecule type" value="Genomic_DNA"/>
</dbReference>
<organism evidence="2 3">
    <name type="scientific">Rhodococcus zopfii</name>
    <dbReference type="NCBI Taxonomy" id="43772"/>
    <lineage>
        <taxon>Bacteria</taxon>
        <taxon>Bacillati</taxon>
        <taxon>Actinomycetota</taxon>
        <taxon>Actinomycetes</taxon>
        <taxon>Mycobacteriales</taxon>
        <taxon>Nocardiaceae</taxon>
        <taxon>Rhodococcus</taxon>
    </lineage>
</organism>
<proteinExistence type="predicted"/>
<evidence type="ECO:0008006" key="4">
    <source>
        <dbReference type="Google" id="ProtNLM"/>
    </source>
</evidence>
<reference evidence="2 3" key="1">
    <citation type="submission" date="2019-10" db="EMBL/GenBank/DDBJ databases">
        <title>Draft Genome Assembly of Rhodococcus zopfii DSM44189.</title>
        <authorList>
            <person name="Sutton J.M."/>
            <person name="Akob D.M."/>
            <person name="Bushman T.J."/>
        </authorList>
    </citation>
    <scope>NUCLEOTIDE SEQUENCE [LARGE SCALE GENOMIC DNA]</scope>
    <source>
        <strain evidence="2 3">DSM 44189</strain>
    </source>
</reference>
<gene>
    <name evidence="1" type="ORF">F8M49_00300</name>
    <name evidence="2" type="ORF">F8M49_30070</name>
</gene>
<dbReference type="Proteomes" id="UP001275440">
    <property type="component" value="Unassembled WGS sequence"/>
</dbReference>